<dbReference type="AlphaFoldDB" id="A0A061AGM7"/>
<dbReference type="InterPro" id="IPR000212">
    <property type="entry name" value="DNA_helicase_UvrD/REP"/>
</dbReference>
<dbReference type="EMBL" id="LK028559">
    <property type="protein sequence ID" value="CDR30117.1"/>
    <property type="molecule type" value="Genomic_DNA"/>
</dbReference>
<dbReference type="SUPFAM" id="SSF52540">
    <property type="entry name" value="P-loop containing nucleoside triphosphate hydrolases"/>
    <property type="match status" value="1"/>
</dbReference>
<evidence type="ECO:0000256" key="11">
    <source>
        <dbReference type="PROSITE-ProRule" id="PRU00560"/>
    </source>
</evidence>
<dbReference type="FunCoup" id="A0A061AGM7">
    <property type="interactions" value="348"/>
</dbReference>
<dbReference type="PANTHER" id="PTHR11070:SF2">
    <property type="entry name" value="ATP-DEPENDENT DNA HELICASE SRS2"/>
    <property type="match status" value="1"/>
</dbReference>
<dbReference type="Gene3D" id="1.10.486.10">
    <property type="entry name" value="PCRA, domain 4"/>
    <property type="match status" value="1"/>
</dbReference>
<dbReference type="InterPro" id="IPR013986">
    <property type="entry name" value="DExx_box_DNA_helicase_dom_sf"/>
</dbReference>
<dbReference type="STRING" id="35623.Aocu_00440"/>
<evidence type="ECO:0000256" key="3">
    <source>
        <dbReference type="ARBA" id="ARBA00022801"/>
    </source>
</evidence>
<evidence type="ECO:0000313" key="14">
    <source>
        <dbReference type="EMBL" id="CDR30117.1"/>
    </source>
</evidence>
<keyword evidence="6" id="KW-0238">DNA-binding</keyword>
<dbReference type="InterPro" id="IPR014016">
    <property type="entry name" value="UvrD-like_ATP-bd"/>
</dbReference>
<dbReference type="GO" id="GO:0016887">
    <property type="term" value="F:ATP hydrolysis activity"/>
    <property type="evidence" value="ECO:0007669"/>
    <property type="project" value="RHEA"/>
</dbReference>
<dbReference type="Gene3D" id="1.10.10.160">
    <property type="match status" value="1"/>
</dbReference>
<dbReference type="InParanoid" id="A0A061AGM7"/>
<sequence length="695" mass="81041">MMNKWLEKLNPKQYQAATHIDGPLFVIAGAGTGKTRTLTTRVAYLIENAGISPESILAVTFTNKAAKEMRERIIDMAGPYASGCWIYTFHSFGVQVLRKDIERLGMGYTRNFNIIDEDDVKSFIREIIKKLNMDSKHYKINDLRNKISRFKHFNEDSFDDYNEKMVFQSYQQELSLNNLLDFDDLQLLTFKLFSEDHEVLERYQERFQYILVDEFQDTDHIQYQMMKMLAGKHKNLFVVGDPDQSIYAFRGANYENANHFNKDFGGECVLDLNYRSTVEILKFANRLIAQNQHRPFKKNLESNLGNGKEPFIWTAPTDFAEATMIANEIIRLVKEEGIPYQDIAILYRNNALSRQFEDTLMKYNIPYVMYGGISFYQRREIKDILAYIRLIVNPTLDFYLKRIINVPRRSIGPTTINKIELISKEKNISMMEAIDYLDINGKTMESLKNFKSLIFEMKERLESMETLEEVVMYVAYQTGYIMMLEEEKDDISEERIDNIKELKSVFVMGNEFYEGTFIEKLQQLLDQIALYTDLDKAQQKDAVVLSTYHQVKGLEFDCVFMAVMEDQIFPSPQASMDPRDMEEERRIAYVGVTRAKRRLYLTRSEKRLLYGSFIYPRASRFLREMQPTKEILTKFNKEQTGTPNTSFLKPGDKVMHQIFGSGIVVSIEGEIATIAFSLPHGIKKILENHPSIKKV</sequence>
<evidence type="ECO:0000259" key="13">
    <source>
        <dbReference type="PROSITE" id="PS51217"/>
    </source>
</evidence>
<dbReference type="Pfam" id="PF13361">
    <property type="entry name" value="UvrD_C"/>
    <property type="match status" value="1"/>
</dbReference>
<accession>A0A061AGM7</accession>
<dbReference type="CDD" id="cd17932">
    <property type="entry name" value="DEXQc_UvrD"/>
    <property type="match status" value="1"/>
</dbReference>
<dbReference type="InterPro" id="IPR014017">
    <property type="entry name" value="DNA_helicase_UvrD-like_C"/>
</dbReference>
<dbReference type="CDD" id="cd18807">
    <property type="entry name" value="SF1_C_UvrD"/>
    <property type="match status" value="1"/>
</dbReference>
<dbReference type="Pfam" id="PF00580">
    <property type="entry name" value="UvrD-helicase"/>
    <property type="match status" value="1"/>
</dbReference>
<feature type="domain" description="UvrD-like helicase C-terminal" evidence="13">
    <location>
        <begin position="278"/>
        <end position="553"/>
    </location>
</feature>
<organism evidence="14 15">
    <name type="scientific">Acholeplasma oculi</name>
    <dbReference type="NCBI Taxonomy" id="35623"/>
    <lineage>
        <taxon>Bacteria</taxon>
        <taxon>Bacillati</taxon>
        <taxon>Mycoplasmatota</taxon>
        <taxon>Mollicutes</taxon>
        <taxon>Acholeplasmatales</taxon>
        <taxon>Acholeplasmataceae</taxon>
        <taxon>Acholeplasma</taxon>
    </lineage>
</organism>
<gene>
    <name evidence="14" type="ORF">Aocu_00440</name>
</gene>
<evidence type="ECO:0000256" key="5">
    <source>
        <dbReference type="ARBA" id="ARBA00022840"/>
    </source>
</evidence>
<dbReference type="GO" id="GO:0003677">
    <property type="term" value="F:DNA binding"/>
    <property type="evidence" value="ECO:0007669"/>
    <property type="project" value="UniProtKB-KW"/>
</dbReference>
<dbReference type="GO" id="GO:0000725">
    <property type="term" value="P:recombinational repair"/>
    <property type="evidence" value="ECO:0007669"/>
    <property type="project" value="TreeGrafter"/>
</dbReference>
<name>A0A061AGM7_9MOLU</name>
<dbReference type="EC" id="5.6.2.4" evidence="9"/>
<proteinExistence type="inferred from homology"/>
<dbReference type="OrthoDB" id="9810135at2"/>
<dbReference type="PROSITE" id="PS51198">
    <property type="entry name" value="UVRD_HELICASE_ATP_BIND"/>
    <property type="match status" value="1"/>
</dbReference>
<dbReference type="GO" id="GO:0043138">
    <property type="term" value="F:3'-5' DNA helicase activity"/>
    <property type="evidence" value="ECO:0007669"/>
    <property type="project" value="UniProtKB-EC"/>
</dbReference>
<evidence type="ECO:0000256" key="9">
    <source>
        <dbReference type="ARBA" id="ARBA00034808"/>
    </source>
</evidence>
<keyword evidence="15" id="KW-1185">Reference proteome</keyword>
<evidence type="ECO:0000259" key="12">
    <source>
        <dbReference type="PROSITE" id="PS51198"/>
    </source>
</evidence>
<dbReference type="Gene3D" id="3.40.50.300">
    <property type="entry name" value="P-loop containing nucleotide triphosphate hydrolases"/>
    <property type="match status" value="2"/>
</dbReference>
<dbReference type="Proteomes" id="UP000032434">
    <property type="component" value="Chromosome 1"/>
</dbReference>
<keyword evidence="2 11" id="KW-0547">Nucleotide-binding</keyword>
<evidence type="ECO:0000256" key="1">
    <source>
        <dbReference type="ARBA" id="ARBA00009922"/>
    </source>
</evidence>
<comment type="catalytic activity">
    <reaction evidence="8">
        <text>Couples ATP hydrolysis with the unwinding of duplex DNA by translocating in the 3'-5' direction.</text>
        <dbReference type="EC" id="5.6.2.4"/>
    </reaction>
</comment>
<dbReference type="GO" id="GO:0005524">
    <property type="term" value="F:ATP binding"/>
    <property type="evidence" value="ECO:0007669"/>
    <property type="project" value="UniProtKB-UniRule"/>
</dbReference>
<dbReference type="PROSITE" id="PS51217">
    <property type="entry name" value="UVRD_HELICASE_CTER"/>
    <property type="match status" value="1"/>
</dbReference>
<evidence type="ECO:0000256" key="10">
    <source>
        <dbReference type="ARBA" id="ARBA00048988"/>
    </source>
</evidence>
<dbReference type="GO" id="GO:0033202">
    <property type="term" value="C:DNA helicase complex"/>
    <property type="evidence" value="ECO:0007669"/>
    <property type="project" value="TreeGrafter"/>
</dbReference>
<evidence type="ECO:0000256" key="2">
    <source>
        <dbReference type="ARBA" id="ARBA00022741"/>
    </source>
</evidence>
<keyword evidence="4 11" id="KW-0347">Helicase</keyword>
<feature type="binding site" evidence="11">
    <location>
        <begin position="28"/>
        <end position="35"/>
    </location>
    <ligand>
        <name>ATP</name>
        <dbReference type="ChEBI" id="CHEBI:30616"/>
    </ligand>
</feature>
<evidence type="ECO:0000256" key="4">
    <source>
        <dbReference type="ARBA" id="ARBA00022806"/>
    </source>
</evidence>
<dbReference type="InterPro" id="IPR027417">
    <property type="entry name" value="P-loop_NTPase"/>
</dbReference>
<dbReference type="HOGENOM" id="CLU_004585_5_2_14"/>
<protein>
    <recommendedName>
        <fullName evidence="9">DNA 3'-5' helicase</fullName>
        <ecNumber evidence="9">5.6.2.4</ecNumber>
    </recommendedName>
</protein>
<comment type="catalytic activity">
    <reaction evidence="10">
        <text>ATP + H2O = ADP + phosphate + H(+)</text>
        <dbReference type="Rhea" id="RHEA:13065"/>
        <dbReference type="ChEBI" id="CHEBI:15377"/>
        <dbReference type="ChEBI" id="CHEBI:15378"/>
        <dbReference type="ChEBI" id="CHEBI:30616"/>
        <dbReference type="ChEBI" id="CHEBI:43474"/>
        <dbReference type="ChEBI" id="CHEBI:456216"/>
        <dbReference type="EC" id="5.6.2.4"/>
    </reaction>
</comment>
<dbReference type="RefSeq" id="WP_079560732.1">
    <property type="nucleotide sequence ID" value="NZ_UFRU01000001.1"/>
</dbReference>
<dbReference type="PANTHER" id="PTHR11070">
    <property type="entry name" value="UVRD / RECB / PCRA DNA HELICASE FAMILY MEMBER"/>
    <property type="match status" value="1"/>
</dbReference>
<evidence type="ECO:0000256" key="7">
    <source>
        <dbReference type="ARBA" id="ARBA00023235"/>
    </source>
</evidence>
<dbReference type="PATRIC" id="fig|35623.3.peg.43"/>
<keyword evidence="7" id="KW-0413">Isomerase</keyword>
<keyword evidence="3 11" id="KW-0378">Hydrolase</keyword>
<evidence type="ECO:0000256" key="6">
    <source>
        <dbReference type="ARBA" id="ARBA00023125"/>
    </source>
</evidence>
<reference evidence="15" key="1">
    <citation type="submission" date="2014-05" db="EMBL/GenBank/DDBJ databases">
        <authorList>
            <person name="Kube M."/>
        </authorList>
    </citation>
    <scope>NUCLEOTIDE SEQUENCE [LARGE SCALE GENOMIC DNA]</scope>
</reference>
<comment type="similarity">
    <text evidence="1">Belongs to the helicase family. UvrD subfamily.</text>
</comment>
<feature type="domain" description="UvrD-like helicase ATP-binding" evidence="12">
    <location>
        <begin position="7"/>
        <end position="277"/>
    </location>
</feature>
<evidence type="ECO:0000313" key="15">
    <source>
        <dbReference type="Proteomes" id="UP000032434"/>
    </source>
</evidence>
<keyword evidence="5 11" id="KW-0067">ATP-binding</keyword>
<dbReference type="KEGG" id="aoc:Aocu_00440"/>
<evidence type="ECO:0000256" key="8">
    <source>
        <dbReference type="ARBA" id="ARBA00034617"/>
    </source>
</evidence>
<dbReference type="GO" id="GO:0005829">
    <property type="term" value="C:cytosol"/>
    <property type="evidence" value="ECO:0007669"/>
    <property type="project" value="TreeGrafter"/>
</dbReference>